<dbReference type="SUPFAM" id="SSF53448">
    <property type="entry name" value="Nucleotide-diphospho-sugar transferases"/>
    <property type="match status" value="1"/>
</dbReference>
<dbReference type="KEGG" id="dal:Dalk_1325"/>
<dbReference type="CDD" id="cd00761">
    <property type="entry name" value="Glyco_tranf_GTA_type"/>
    <property type="match status" value="1"/>
</dbReference>
<reference evidence="2 3" key="1">
    <citation type="journal article" date="2012" name="Environ. Microbiol.">
        <title>The genome sequence of Desulfatibacillum alkenivorans AK-01: a blueprint for anaerobic alkane oxidation.</title>
        <authorList>
            <person name="Callaghan A.V."/>
            <person name="Morris B.E."/>
            <person name="Pereira I.A."/>
            <person name="McInerney M.J."/>
            <person name="Austin R.N."/>
            <person name="Groves J.T."/>
            <person name="Kukor J.J."/>
            <person name="Suflita J.M."/>
            <person name="Young L.Y."/>
            <person name="Zylstra G.J."/>
            <person name="Wawrik B."/>
        </authorList>
    </citation>
    <scope>NUCLEOTIDE SEQUENCE [LARGE SCALE GENOMIC DNA]</scope>
    <source>
        <strain evidence="2 3">AK-01</strain>
    </source>
</reference>
<dbReference type="Gene3D" id="3.90.550.10">
    <property type="entry name" value="Spore Coat Polysaccharide Biosynthesis Protein SpsA, Chain A"/>
    <property type="match status" value="1"/>
</dbReference>
<evidence type="ECO:0000313" key="3">
    <source>
        <dbReference type="Proteomes" id="UP000000739"/>
    </source>
</evidence>
<feature type="domain" description="Glycosyltransferase 2-like" evidence="1">
    <location>
        <begin position="5"/>
        <end position="134"/>
    </location>
</feature>
<name>B8F9T0_DESAL</name>
<dbReference type="RefSeq" id="WP_012610461.1">
    <property type="nucleotide sequence ID" value="NC_011768.1"/>
</dbReference>
<dbReference type="eggNOG" id="COG0463">
    <property type="taxonomic scope" value="Bacteria"/>
</dbReference>
<dbReference type="EMBL" id="CP001322">
    <property type="protein sequence ID" value="ACL03026.1"/>
    <property type="molecule type" value="Genomic_DNA"/>
</dbReference>
<dbReference type="Proteomes" id="UP000000739">
    <property type="component" value="Chromosome"/>
</dbReference>
<dbReference type="CAZy" id="GT2">
    <property type="family name" value="Glycosyltransferase Family 2"/>
</dbReference>
<dbReference type="InterPro" id="IPR001173">
    <property type="entry name" value="Glyco_trans_2-like"/>
</dbReference>
<keyword evidence="3" id="KW-1185">Reference proteome</keyword>
<dbReference type="HOGENOM" id="CLU_025996_0_5_7"/>
<dbReference type="PANTHER" id="PTHR43685:SF2">
    <property type="entry name" value="GLYCOSYLTRANSFERASE 2-LIKE DOMAIN-CONTAINING PROTEIN"/>
    <property type="match status" value="1"/>
</dbReference>
<dbReference type="InterPro" id="IPR029044">
    <property type="entry name" value="Nucleotide-diphossugar_trans"/>
</dbReference>
<sequence length="309" mass="35047">MAFVSVVIPVRNHPAELERALRSVEAQTYTDWECLVIENGSDDPSVNKAVVESMENARIRFIDIGLVDNANYARNAGIEKANGDYIAFLDSDDEWLSNHLALSLEKIRTTGALAVYGNFYVDNGLSRVATKSPSIRKDEAGDKYRIAGGGKAQTSSFVIEKNACLEVGWDNDLRRGQDVDFFIRMHASHLWAHVHEPAVVVYWQQGAARNIDTASCLKMYTKHEKQWDTESRVTYLRSLYLQGIQYGDREDLIDDIRGRLLREEDLSMFLWLLAKNFWLARVYLSARGMAAYGVHKVRGIFLGRGKQSF</sequence>
<proteinExistence type="predicted"/>
<dbReference type="AlphaFoldDB" id="B8F9T0"/>
<evidence type="ECO:0000259" key="1">
    <source>
        <dbReference type="Pfam" id="PF00535"/>
    </source>
</evidence>
<gene>
    <name evidence="2" type="ordered locus">Dalk_1325</name>
</gene>
<organism evidence="2 3">
    <name type="scientific">Desulfatibacillum aliphaticivorans</name>
    <dbReference type="NCBI Taxonomy" id="218208"/>
    <lineage>
        <taxon>Bacteria</taxon>
        <taxon>Pseudomonadati</taxon>
        <taxon>Thermodesulfobacteriota</taxon>
        <taxon>Desulfobacteria</taxon>
        <taxon>Desulfobacterales</taxon>
        <taxon>Desulfatibacillaceae</taxon>
        <taxon>Desulfatibacillum</taxon>
    </lineage>
</organism>
<protein>
    <submittedName>
        <fullName evidence="2">Glycosyl transferase family 2</fullName>
    </submittedName>
</protein>
<dbReference type="PANTHER" id="PTHR43685">
    <property type="entry name" value="GLYCOSYLTRANSFERASE"/>
    <property type="match status" value="1"/>
</dbReference>
<dbReference type="InterPro" id="IPR050834">
    <property type="entry name" value="Glycosyltransf_2"/>
</dbReference>
<dbReference type="GO" id="GO:0016740">
    <property type="term" value="F:transferase activity"/>
    <property type="evidence" value="ECO:0007669"/>
    <property type="project" value="UniProtKB-KW"/>
</dbReference>
<keyword evidence="2" id="KW-0808">Transferase</keyword>
<dbReference type="Pfam" id="PF00535">
    <property type="entry name" value="Glycos_transf_2"/>
    <property type="match status" value="1"/>
</dbReference>
<accession>B8F9T0</accession>
<evidence type="ECO:0000313" key="2">
    <source>
        <dbReference type="EMBL" id="ACL03026.1"/>
    </source>
</evidence>